<comment type="caution">
    <text evidence="2">The sequence shown here is derived from an EMBL/GenBank/DDBJ whole genome shotgun (WGS) entry which is preliminary data.</text>
</comment>
<dbReference type="PANTHER" id="PTHR13318">
    <property type="entry name" value="PARTNER OF PAIRED, ISOFORM B-RELATED"/>
    <property type="match status" value="1"/>
</dbReference>
<dbReference type="GO" id="GO:0031146">
    <property type="term" value="P:SCF-dependent proteasomal ubiquitin-dependent protein catabolic process"/>
    <property type="evidence" value="ECO:0007669"/>
    <property type="project" value="TreeGrafter"/>
</dbReference>
<evidence type="ECO:0000313" key="3">
    <source>
        <dbReference type="Proteomes" id="UP000006968"/>
    </source>
</evidence>
<accession>J8PKI1</accession>
<dbReference type="EMBL" id="ALIE01000145">
    <property type="protein sequence ID" value="EJS42585.1"/>
    <property type="molecule type" value="Genomic_DNA"/>
</dbReference>
<dbReference type="PANTHER" id="PTHR13318:SF95">
    <property type="entry name" value="F-BOX PROTEIN YLR352W"/>
    <property type="match status" value="1"/>
</dbReference>
<proteinExistence type="predicted"/>
<dbReference type="AlphaFoldDB" id="J8PKI1"/>
<dbReference type="Proteomes" id="UP000006968">
    <property type="component" value="Chromosome XII"/>
</dbReference>
<name>J8PKI1_SACAR</name>
<dbReference type="InterPro" id="IPR032675">
    <property type="entry name" value="LRR_dom_sf"/>
</dbReference>
<protein>
    <submittedName>
        <fullName evidence="2">YLR352W</fullName>
    </submittedName>
</protein>
<gene>
    <name evidence="2" type="ORF">SU7_2346</name>
</gene>
<feature type="compositionally biased region" description="Polar residues" evidence="1">
    <location>
        <begin position="629"/>
        <end position="645"/>
    </location>
</feature>
<feature type="region of interest" description="Disordered" evidence="1">
    <location>
        <begin position="608"/>
        <end position="647"/>
    </location>
</feature>
<dbReference type="SUPFAM" id="SSF52047">
    <property type="entry name" value="RNI-like"/>
    <property type="match status" value="1"/>
</dbReference>
<feature type="region of interest" description="Disordered" evidence="1">
    <location>
        <begin position="721"/>
        <end position="742"/>
    </location>
</feature>
<evidence type="ECO:0000313" key="2">
    <source>
        <dbReference type="EMBL" id="EJS42585.1"/>
    </source>
</evidence>
<feature type="compositionally biased region" description="Basic and acidic residues" evidence="1">
    <location>
        <begin position="721"/>
        <end position="733"/>
    </location>
</feature>
<dbReference type="OrthoDB" id="9994419at2759"/>
<dbReference type="GO" id="GO:0019005">
    <property type="term" value="C:SCF ubiquitin ligase complex"/>
    <property type="evidence" value="ECO:0007669"/>
    <property type="project" value="TreeGrafter"/>
</dbReference>
<evidence type="ECO:0000256" key="1">
    <source>
        <dbReference type="SAM" id="MobiDB-lite"/>
    </source>
</evidence>
<organism evidence="2 3">
    <name type="scientific">Saccharomyces arboricola (strain H-6 / AS 2.3317 / CBS 10644)</name>
    <name type="common">Yeast</name>
    <dbReference type="NCBI Taxonomy" id="1160507"/>
    <lineage>
        <taxon>Eukaryota</taxon>
        <taxon>Fungi</taxon>
        <taxon>Dikarya</taxon>
        <taxon>Ascomycota</taxon>
        <taxon>Saccharomycotina</taxon>
        <taxon>Saccharomycetes</taxon>
        <taxon>Saccharomycetales</taxon>
        <taxon>Saccharomycetaceae</taxon>
        <taxon>Saccharomyces</taxon>
    </lineage>
</organism>
<reference evidence="2 3" key="1">
    <citation type="journal article" date="2013" name="BMC Genomics">
        <title>High quality de novo sequencing and assembly of the Saccharomyces arboricolus genome.</title>
        <authorList>
            <person name="Liti G."/>
            <person name="Nguyen Ba A.N."/>
            <person name="Blythe M."/>
            <person name="Mueller C.A."/>
            <person name="Bergstroem A."/>
            <person name="Cubillos F.A."/>
            <person name="Dafhnis-Calas F."/>
            <person name="Khoshraftar S."/>
            <person name="Malla S."/>
            <person name="Mehta N."/>
            <person name="Siow C.C."/>
            <person name="Warringer J."/>
            <person name="Moses A.M."/>
            <person name="Louis E.J."/>
            <person name="Nieduszynski C.A."/>
        </authorList>
    </citation>
    <scope>NUCLEOTIDE SEQUENCE [LARGE SCALE GENOMIC DNA]</scope>
    <source>
        <strain evidence="3">H-6 / AS 2.3317 / CBS 10644</strain>
    </source>
</reference>
<sequence length="809" mass="93638">MSDLKFKTLSVQSMGTAIPPEIVYQILTYQFRDLLRNDHPGTAEKFNENLTTFVKSNLTVNKTFSHICQVLIYRYCNLTTAKRFHGLLQTLKSNKTLCNKVEVADFQELTSIGLGRSSEMNKRIKNLTNETLLEFLMLTRANLREFLACENIQDDLDDNIIKYILSPGKVLSVVDFCGCSGTSFTESFIKALEKLYHHNKSTEQYQLEPIRQNYQITCLGLNDCIDLPSHVLWKIFKMLPELQKLDLSHTSIDDNTLYNGIPHWKNLTHLSLATCLQVTPRAILEFFSHHPTITDPDNISTLEWLNVSVIAHSSSWNEVHTMFLLKKLCQHGHNKTLQYLNIGGLPLHIASSFSEDPITESTSYYQCRDNLQFIKWNFPKLKSLSIKGNNIPISTLVEFLTPINEDHPNCVQKLKFLNVSGNSYVNKWTIQDSLLYTCSPSLVALEVAFESWQQIEKLNERHEIIAYRYKNPNSIIKDISTAEQVKWKCYIDSSYGRRYWLYKTDPFLNRDDLESKSNLTRYDSEGHKIIEIINQPDFLKFAQSKIMLGCGLVSQSGVRRKMCYRDLKPPVSQFLNRKGAISLGDTPLPIITPTLPRGGWRIIHNENEHNNINETSQNRMAITPRRTPLLSSRPSLRGNVSSSRVDSIANNASSAAQIRDGLYWDRSVHDMRELSLQEQRIQDLADEQQELRTMANYEETDDEYLHDPDLQRRRSQLRLFESSRARPGNKERPSLTGEHSSSGSLLSFFHLNQSLKHKNYYFEHPDEFIYDVKDPRTTQRYRLHFEVVSEYQVFGCIERGMYRYYSLKA</sequence>
<dbReference type="HOGENOM" id="CLU_348554_0_0_1"/>
<dbReference type="Gene3D" id="3.80.10.10">
    <property type="entry name" value="Ribonuclease Inhibitor"/>
    <property type="match status" value="1"/>
</dbReference>
<keyword evidence="3" id="KW-1185">Reference proteome</keyword>